<keyword evidence="2" id="KW-0858">Xylan degradation</keyword>
<evidence type="ECO:0000256" key="4">
    <source>
        <dbReference type="ARBA" id="ARBA00023277"/>
    </source>
</evidence>
<evidence type="ECO:0000256" key="6">
    <source>
        <dbReference type="PIRSR" id="PIRSR606710-2"/>
    </source>
</evidence>
<dbReference type="InterPro" id="IPR006710">
    <property type="entry name" value="Glyco_hydro_43"/>
</dbReference>
<dbReference type="GO" id="GO:0045493">
    <property type="term" value="P:xylan catabolic process"/>
    <property type="evidence" value="ECO:0007669"/>
    <property type="project" value="UniProtKB-KW"/>
</dbReference>
<evidence type="ECO:0000256" key="8">
    <source>
        <dbReference type="SAM" id="SignalP"/>
    </source>
</evidence>
<name>A0A328B3Q4_9BACT</name>
<dbReference type="CDD" id="cd18618">
    <property type="entry name" value="GH43_Xsa43E-like"/>
    <property type="match status" value="1"/>
</dbReference>
<dbReference type="Proteomes" id="UP000248553">
    <property type="component" value="Unassembled WGS sequence"/>
</dbReference>
<evidence type="ECO:0000256" key="2">
    <source>
        <dbReference type="ARBA" id="ARBA00022651"/>
    </source>
</evidence>
<dbReference type="PANTHER" id="PTHR43772:SF2">
    <property type="entry name" value="PUTATIVE (AFU_ORTHOLOGUE AFUA_2G04480)-RELATED"/>
    <property type="match status" value="1"/>
</dbReference>
<keyword evidence="8" id="KW-0732">Signal</keyword>
<organism evidence="9 10">
    <name type="scientific">Hymenobacter edaphi</name>
    <dbReference type="NCBI Taxonomy" id="2211146"/>
    <lineage>
        <taxon>Bacteria</taxon>
        <taxon>Pseudomonadati</taxon>
        <taxon>Bacteroidota</taxon>
        <taxon>Cytophagia</taxon>
        <taxon>Cytophagales</taxon>
        <taxon>Hymenobacteraceae</taxon>
        <taxon>Hymenobacter</taxon>
    </lineage>
</organism>
<evidence type="ECO:0000256" key="1">
    <source>
        <dbReference type="ARBA" id="ARBA00009865"/>
    </source>
</evidence>
<keyword evidence="4" id="KW-0119">Carbohydrate metabolism</keyword>
<evidence type="ECO:0000256" key="7">
    <source>
        <dbReference type="RuleBase" id="RU361187"/>
    </source>
</evidence>
<comment type="similarity">
    <text evidence="1 7">Belongs to the glycosyl hydrolase 43 family.</text>
</comment>
<reference evidence="10" key="1">
    <citation type="submission" date="2018-05" db="EMBL/GenBank/DDBJ databases">
        <authorList>
            <person name="Nie L."/>
        </authorList>
    </citation>
    <scope>NUCLEOTIDE SEQUENCE [LARGE SCALE GENOMIC DNA]</scope>
    <source>
        <strain evidence="10">NL</strain>
    </source>
</reference>
<keyword evidence="10" id="KW-1185">Reference proteome</keyword>
<accession>A0A328B3Q4</accession>
<evidence type="ECO:0000256" key="3">
    <source>
        <dbReference type="ARBA" id="ARBA00022801"/>
    </source>
</evidence>
<keyword evidence="2" id="KW-0624">Polysaccharide degradation</keyword>
<dbReference type="PANTHER" id="PTHR43772">
    <property type="entry name" value="ENDO-1,4-BETA-XYLANASE"/>
    <property type="match status" value="1"/>
</dbReference>
<gene>
    <name evidence="9" type="ORF">DLM85_24550</name>
</gene>
<dbReference type="InterPro" id="IPR052176">
    <property type="entry name" value="Glycosyl_Hydrlase_43_Enz"/>
</dbReference>
<comment type="caution">
    <text evidence="9">The sequence shown here is derived from an EMBL/GenBank/DDBJ whole genome shotgun (WGS) entry which is preliminary data.</text>
</comment>
<dbReference type="Pfam" id="PF04616">
    <property type="entry name" value="Glyco_hydro_43"/>
    <property type="match status" value="1"/>
</dbReference>
<evidence type="ECO:0000256" key="5">
    <source>
        <dbReference type="ARBA" id="ARBA00023295"/>
    </source>
</evidence>
<feature type="site" description="Important for catalytic activity, responsible for pKa modulation of the active site Glu and correct orientation of both the proton donor and substrate" evidence="6">
    <location>
        <position position="186"/>
    </location>
</feature>
<dbReference type="Gene3D" id="2.115.10.20">
    <property type="entry name" value="Glycosyl hydrolase domain, family 43"/>
    <property type="match status" value="1"/>
</dbReference>
<proteinExistence type="inferred from homology"/>
<dbReference type="SUPFAM" id="SSF75005">
    <property type="entry name" value="Arabinanase/levansucrase/invertase"/>
    <property type="match status" value="1"/>
</dbReference>
<keyword evidence="3 7" id="KW-0378">Hydrolase</keyword>
<dbReference type="RefSeq" id="WP_111480836.1">
    <property type="nucleotide sequence ID" value="NZ_QHKM01000018.1"/>
</dbReference>
<dbReference type="AlphaFoldDB" id="A0A328B3Q4"/>
<protein>
    <submittedName>
        <fullName evidence="9">Glycoside hydrolase</fullName>
    </submittedName>
</protein>
<dbReference type="OrthoDB" id="3308423at2"/>
<dbReference type="GO" id="GO:0004553">
    <property type="term" value="F:hydrolase activity, hydrolyzing O-glycosyl compounds"/>
    <property type="evidence" value="ECO:0007669"/>
    <property type="project" value="InterPro"/>
</dbReference>
<dbReference type="InterPro" id="IPR023296">
    <property type="entry name" value="Glyco_hydro_beta-prop_sf"/>
</dbReference>
<evidence type="ECO:0000313" key="9">
    <source>
        <dbReference type="EMBL" id="RAK62072.1"/>
    </source>
</evidence>
<keyword evidence="5 7" id="KW-0326">Glycosidase</keyword>
<evidence type="ECO:0000313" key="10">
    <source>
        <dbReference type="Proteomes" id="UP000248553"/>
    </source>
</evidence>
<sequence length="346" mass="38633">MTFSLHALGLLLGTLLLLDPAARAQTPAAPGNPDQPVNVTGPTPLPVYGNPIIRDKYTADPAALVVGNTVYLYTGHDNPPPGKEWYFMKQWLCYSSTDMLHWTEHPSPLNVQAFSWAKADAWASQVIERGGKYYWYAAVEHGSIGGKAIGVAVADQPTGPFRDARGSALITNDMTKDTNISWDDIDPTVFIDDQGQAYLYWGNTVCYWARLKANMTELDGPIHAITTLPQFTEAPWLHYRKGWYYLSYATGFPEKIAYAMSRSLEGPWAYQGILNEVAGNSNTNHQSIIEFRGEWYFIYHNGAINTHGSSFHRSVCIDRLRYHKDGTLQRVQMTTEGLTAPAAKQH</sequence>
<feature type="signal peptide" evidence="8">
    <location>
        <begin position="1"/>
        <end position="24"/>
    </location>
</feature>
<dbReference type="EMBL" id="QHKM01000018">
    <property type="protein sequence ID" value="RAK62072.1"/>
    <property type="molecule type" value="Genomic_DNA"/>
</dbReference>
<feature type="chain" id="PRO_5016263666" evidence="8">
    <location>
        <begin position="25"/>
        <end position="346"/>
    </location>
</feature>